<dbReference type="SUPFAM" id="SSF51735">
    <property type="entry name" value="NAD(P)-binding Rossmann-fold domains"/>
    <property type="match status" value="1"/>
</dbReference>
<evidence type="ECO:0008006" key="6">
    <source>
        <dbReference type="Google" id="ProtNLM"/>
    </source>
</evidence>
<dbReference type="PANTHER" id="PTHR47706">
    <property type="entry name" value="NMRA-LIKE FAMILY PROTEIN"/>
    <property type="match status" value="1"/>
</dbReference>
<accession>A0A9P5CIK1</accession>
<keyword evidence="5" id="KW-1185">Reference proteome</keyword>
<name>A0A9P5CIK1_9HYPO</name>
<evidence type="ECO:0000256" key="3">
    <source>
        <dbReference type="SAM" id="MobiDB-lite"/>
    </source>
</evidence>
<feature type="region of interest" description="Disordered" evidence="3">
    <location>
        <begin position="1"/>
        <end position="56"/>
    </location>
</feature>
<feature type="compositionally biased region" description="Basic and acidic residues" evidence="3">
    <location>
        <begin position="14"/>
        <end position="34"/>
    </location>
</feature>
<dbReference type="EMBL" id="QLNT01000001">
    <property type="protein sequence ID" value="KAF3077084.1"/>
    <property type="molecule type" value="Genomic_DNA"/>
</dbReference>
<sequence length="395" mass="43985">MSRKIEGPPQFGHPGEDKSSNDTHSRLEKEGKNTKKERRPPSWPRKRYHHDADCSRRRKRLRVPAGDGTSTGGECLQCRRSIKICWVFRATFPSGSEDFRVNPAAQARPEFDQFDVQVHVVDYHDHGSLGYALQGVDLVISTISGAEQLNLIDASGRGRVRMFVPSEFEGSLSRRQSRNGNGNGNDPLDRGSSQALALLKQWSESSRMKYTVFSCGLFMERFHPYGLANTFNIGHGSGVGGAGEFLVNFSTATAEYAERDSKGHSVRVCLTSVYDVVRYVVAAVDLGPSHWPQEFTMCGDRMTVRDLINACSTASNAVFTRHVRQYAELETYLSYSAQLCDYDKVAYYQRLVATANGRYDFSQATLNEAVNGSSSVNVQPVTFGAWLASIWTQAF</sequence>
<dbReference type="InterPro" id="IPR036291">
    <property type="entry name" value="NAD(P)-bd_dom_sf"/>
</dbReference>
<protein>
    <recommendedName>
        <fullName evidence="6">NmrA-like domain-containing protein</fullName>
    </recommendedName>
</protein>
<comment type="caution">
    <text evidence="4">The sequence shown here is derived from an EMBL/GenBank/DDBJ whole genome shotgun (WGS) entry which is preliminary data.</text>
</comment>
<dbReference type="PANTHER" id="PTHR47706:SF5">
    <property type="entry name" value="ISOFLAVONE REDUCTASE"/>
    <property type="match status" value="1"/>
</dbReference>
<evidence type="ECO:0000313" key="5">
    <source>
        <dbReference type="Proteomes" id="UP000801864"/>
    </source>
</evidence>
<dbReference type="AlphaFoldDB" id="A0A9P5CIK1"/>
<evidence type="ECO:0000256" key="2">
    <source>
        <dbReference type="ARBA" id="ARBA00023002"/>
    </source>
</evidence>
<gene>
    <name evidence="4" type="ORF">CFAM422_000057</name>
</gene>
<dbReference type="GO" id="GO:0016491">
    <property type="term" value="F:oxidoreductase activity"/>
    <property type="evidence" value="ECO:0007669"/>
    <property type="project" value="UniProtKB-KW"/>
</dbReference>
<evidence type="ECO:0000313" key="4">
    <source>
        <dbReference type="EMBL" id="KAF3077084.1"/>
    </source>
</evidence>
<feature type="region of interest" description="Disordered" evidence="3">
    <location>
        <begin position="171"/>
        <end position="191"/>
    </location>
</feature>
<reference evidence="4 5" key="1">
    <citation type="submission" date="2018-06" db="EMBL/GenBank/DDBJ databases">
        <title>Genome analysis of cellulolytic fungus Trichoderma lentiforme CFAM-422.</title>
        <authorList>
            <person name="Steindorff A.S."/>
            <person name="Formighieri E.F."/>
            <person name="Midorikawa G.E.O."/>
            <person name="Tamietti M.S."/>
            <person name="Ramos E.Z."/>
            <person name="Silva A.S."/>
            <person name="Bon E.P.S."/>
            <person name="Mendes T.D."/>
            <person name="Damaso M.C.T."/>
            <person name="Favaro L.C.L."/>
        </authorList>
    </citation>
    <scope>NUCLEOTIDE SEQUENCE [LARGE SCALE GENOMIC DNA]</scope>
    <source>
        <strain evidence="4 5">CFAM-422</strain>
    </source>
</reference>
<organism evidence="4 5">
    <name type="scientific">Trichoderma lentiforme</name>
    <dbReference type="NCBI Taxonomy" id="1567552"/>
    <lineage>
        <taxon>Eukaryota</taxon>
        <taxon>Fungi</taxon>
        <taxon>Dikarya</taxon>
        <taxon>Ascomycota</taxon>
        <taxon>Pezizomycotina</taxon>
        <taxon>Sordariomycetes</taxon>
        <taxon>Hypocreomycetidae</taxon>
        <taxon>Hypocreales</taxon>
        <taxon>Hypocreaceae</taxon>
        <taxon>Trichoderma</taxon>
    </lineage>
</organism>
<keyword evidence="2" id="KW-0560">Oxidoreductase</keyword>
<dbReference type="Proteomes" id="UP000801864">
    <property type="component" value="Unassembled WGS sequence"/>
</dbReference>
<dbReference type="Gene3D" id="3.40.50.720">
    <property type="entry name" value="NAD(P)-binding Rossmann-like Domain"/>
    <property type="match status" value="1"/>
</dbReference>
<proteinExistence type="predicted"/>
<keyword evidence="1" id="KW-0521">NADP</keyword>
<dbReference type="InterPro" id="IPR051609">
    <property type="entry name" value="NmrA/Isoflavone_reductase-like"/>
</dbReference>
<evidence type="ECO:0000256" key="1">
    <source>
        <dbReference type="ARBA" id="ARBA00022857"/>
    </source>
</evidence>
<feature type="compositionally biased region" description="Low complexity" evidence="3">
    <location>
        <begin position="171"/>
        <end position="180"/>
    </location>
</feature>